<feature type="compositionally biased region" description="Pro residues" evidence="1">
    <location>
        <begin position="168"/>
        <end position="187"/>
    </location>
</feature>
<accession>A0A5C3KEZ2</accession>
<feature type="compositionally biased region" description="Basic residues" evidence="1">
    <location>
        <begin position="42"/>
        <end position="53"/>
    </location>
</feature>
<feature type="compositionally biased region" description="Polar residues" evidence="1">
    <location>
        <begin position="663"/>
        <end position="672"/>
    </location>
</feature>
<sequence>MVSSPDAEENPYTSELSTPVTVSGQTSPTDEHEDSLEVIEQKKKKKKKSKKSTSAKAKETPTKAKANGAADHDCRPPVLCISRNKHWRYISSYHGPWLQLPLELLESLLVLNADPTTLQAESRMAQLLPPLINSHIQTTKSRDKSSGFSRLGEISSLTGFPYSTIPQLSPPPLPTPKSGKPTPPPIDPGVFRSVTKIRELIDEAAELSVRASSGLSAAELSSMRIGSVNGSAWAAAQSLGLNSLGMNNGGGRNVAMSAMRIHRLRALAVQKLAEAYKTDEIASSVMVMQGGSVFDDLAERVLKVDPLDADARYVHFFHEKIPSRQLAESTTPQVLDELIAQHPQRLQYYRTRGTVHCFREDFALATKDFTHALKEARAVRKAKLVHHTGNARKDTRALKSGKKRKPAGATNGQAPPDGTSAVDDGRHGDSGDMMLHPSVLDGAPDPIEPQLLFLRGAAYLQNVMYIIENAVLQLEGVRKGPTLDGAELRLCYIENGKYGGVEIGNPEGPLGPNQGPKLQAYNSVLGEPTFRDHIYSLLRKSMRDHEKFLAHFDTLEPSNKYPDGDIASRIEYIFQLAESKRAPSDIPPVFTTYHPLLVESMYSVLICHLMLGDFASLLPQFVRTAIIVEGLEGYPIFLPPRSMGQAEFMEILERLAGGWNKGVQQHSLSTQRGKSRLAIEPSPPPPISPSRTSSTGSSIGRLQPNSSSSSRKGSFAARPFNHDLFESLPSSSTLGSSTSSQTTATGTTTPSSSFESVDTISDSDDQHTRASSPPNLTRRPDAEQALDYARMLLAPVAKRQKEKAEKATLEKVNGCKKKPSPISIPLHGPRVEVILAWVGGVQLPELEV</sequence>
<feature type="region of interest" description="Disordered" evidence="1">
    <location>
        <begin position="162"/>
        <end position="189"/>
    </location>
</feature>
<evidence type="ECO:0000313" key="2">
    <source>
        <dbReference type="EMBL" id="TFK18699.1"/>
    </source>
</evidence>
<reference evidence="2 3" key="1">
    <citation type="journal article" date="2019" name="Nat. Ecol. Evol.">
        <title>Megaphylogeny resolves global patterns of mushroom evolution.</title>
        <authorList>
            <person name="Varga T."/>
            <person name="Krizsan K."/>
            <person name="Foldi C."/>
            <person name="Dima B."/>
            <person name="Sanchez-Garcia M."/>
            <person name="Sanchez-Ramirez S."/>
            <person name="Szollosi G.J."/>
            <person name="Szarkandi J.G."/>
            <person name="Papp V."/>
            <person name="Albert L."/>
            <person name="Andreopoulos W."/>
            <person name="Angelini C."/>
            <person name="Antonin V."/>
            <person name="Barry K.W."/>
            <person name="Bougher N.L."/>
            <person name="Buchanan P."/>
            <person name="Buyck B."/>
            <person name="Bense V."/>
            <person name="Catcheside P."/>
            <person name="Chovatia M."/>
            <person name="Cooper J."/>
            <person name="Damon W."/>
            <person name="Desjardin D."/>
            <person name="Finy P."/>
            <person name="Geml J."/>
            <person name="Haridas S."/>
            <person name="Hughes K."/>
            <person name="Justo A."/>
            <person name="Karasinski D."/>
            <person name="Kautmanova I."/>
            <person name="Kiss B."/>
            <person name="Kocsube S."/>
            <person name="Kotiranta H."/>
            <person name="LaButti K.M."/>
            <person name="Lechner B.E."/>
            <person name="Liimatainen K."/>
            <person name="Lipzen A."/>
            <person name="Lukacs Z."/>
            <person name="Mihaltcheva S."/>
            <person name="Morgado L.N."/>
            <person name="Niskanen T."/>
            <person name="Noordeloos M.E."/>
            <person name="Ohm R.A."/>
            <person name="Ortiz-Santana B."/>
            <person name="Ovrebo C."/>
            <person name="Racz N."/>
            <person name="Riley R."/>
            <person name="Savchenko A."/>
            <person name="Shiryaev A."/>
            <person name="Soop K."/>
            <person name="Spirin V."/>
            <person name="Szebenyi C."/>
            <person name="Tomsovsky M."/>
            <person name="Tulloss R.E."/>
            <person name="Uehling J."/>
            <person name="Grigoriev I.V."/>
            <person name="Vagvolgyi C."/>
            <person name="Papp T."/>
            <person name="Martin F.M."/>
            <person name="Miettinen O."/>
            <person name="Hibbett D.S."/>
            <person name="Nagy L.G."/>
        </authorList>
    </citation>
    <scope>NUCLEOTIDE SEQUENCE [LARGE SCALE GENOMIC DNA]</scope>
    <source>
        <strain evidence="2 3">CBS 121175</strain>
    </source>
</reference>
<dbReference type="Proteomes" id="UP000307440">
    <property type="component" value="Unassembled WGS sequence"/>
</dbReference>
<feature type="region of interest" description="Disordered" evidence="1">
    <location>
        <begin position="663"/>
        <end position="781"/>
    </location>
</feature>
<evidence type="ECO:0000313" key="3">
    <source>
        <dbReference type="Proteomes" id="UP000307440"/>
    </source>
</evidence>
<dbReference type="AlphaFoldDB" id="A0A5C3KEZ2"/>
<gene>
    <name evidence="2" type="ORF">FA15DRAFT_675081</name>
</gene>
<keyword evidence="3" id="KW-1185">Reference proteome</keyword>
<feature type="compositionally biased region" description="Low complexity" evidence="1">
    <location>
        <begin position="689"/>
        <end position="710"/>
    </location>
</feature>
<feature type="compositionally biased region" description="Polar residues" evidence="1">
    <location>
        <begin position="11"/>
        <end position="28"/>
    </location>
</feature>
<evidence type="ECO:0000256" key="1">
    <source>
        <dbReference type="SAM" id="MobiDB-lite"/>
    </source>
</evidence>
<protein>
    <submittedName>
        <fullName evidence="2">Uncharacterized protein</fullName>
    </submittedName>
</protein>
<feature type="region of interest" description="Disordered" evidence="1">
    <location>
        <begin position="1"/>
        <end position="75"/>
    </location>
</feature>
<dbReference type="OrthoDB" id="420046at2759"/>
<organism evidence="2 3">
    <name type="scientific">Coprinopsis marcescibilis</name>
    <name type="common">Agaric fungus</name>
    <name type="synonym">Psathyrella marcescibilis</name>
    <dbReference type="NCBI Taxonomy" id="230819"/>
    <lineage>
        <taxon>Eukaryota</taxon>
        <taxon>Fungi</taxon>
        <taxon>Dikarya</taxon>
        <taxon>Basidiomycota</taxon>
        <taxon>Agaricomycotina</taxon>
        <taxon>Agaricomycetes</taxon>
        <taxon>Agaricomycetidae</taxon>
        <taxon>Agaricales</taxon>
        <taxon>Agaricineae</taxon>
        <taxon>Psathyrellaceae</taxon>
        <taxon>Coprinopsis</taxon>
    </lineage>
</organism>
<feature type="region of interest" description="Disordered" evidence="1">
    <location>
        <begin position="383"/>
        <end position="435"/>
    </location>
</feature>
<proteinExistence type="predicted"/>
<feature type="compositionally biased region" description="Low complexity" evidence="1">
    <location>
        <begin position="727"/>
        <end position="753"/>
    </location>
</feature>
<dbReference type="EMBL" id="ML210383">
    <property type="protein sequence ID" value="TFK18699.1"/>
    <property type="molecule type" value="Genomic_DNA"/>
</dbReference>
<name>A0A5C3KEZ2_COPMA</name>
<dbReference type="STRING" id="230819.A0A5C3KEZ2"/>